<reference evidence="4 5" key="2">
    <citation type="submission" date="2024-07" db="EMBL/GenBank/DDBJ databases">
        <authorList>
            <person name="Akdeniz Z."/>
        </authorList>
    </citation>
    <scope>NUCLEOTIDE SEQUENCE [LARGE SCALE GENOMIC DNA]</scope>
</reference>
<evidence type="ECO:0000256" key="2">
    <source>
        <dbReference type="SAM" id="MobiDB-lite"/>
    </source>
</evidence>
<evidence type="ECO:0000313" key="3">
    <source>
        <dbReference type="EMBL" id="CAI9961469.1"/>
    </source>
</evidence>
<gene>
    <name evidence="3" type="ORF">HINF_LOCUS49114</name>
    <name evidence="4" type="ORF">HINF_LOCUS55282</name>
</gene>
<dbReference type="Proteomes" id="UP001642409">
    <property type="component" value="Unassembled WGS sequence"/>
</dbReference>
<keyword evidence="1" id="KW-0175">Coiled coil</keyword>
<feature type="coiled-coil region" evidence="1">
    <location>
        <begin position="66"/>
        <end position="200"/>
    </location>
</feature>
<name>A0AA86QKX2_9EUKA</name>
<organism evidence="3">
    <name type="scientific">Hexamita inflata</name>
    <dbReference type="NCBI Taxonomy" id="28002"/>
    <lineage>
        <taxon>Eukaryota</taxon>
        <taxon>Metamonada</taxon>
        <taxon>Diplomonadida</taxon>
        <taxon>Hexamitidae</taxon>
        <taxon>Hexamitinae</taxon>
        <taxon>Hexamita</taxon>
    </lineage>
</organism>
<feature type="region of interest" description="Disordered" evidence="2">
    <location>
        <begin position="498"/>
        <end position="542"/>
    </location>
</feature>
<protein>
    <submittedName>
        <fullName evidence="4">Hypothetical_protein</fullName>
    </submittedName>
</protein>
<proteinExistence type="predicted"/>
<dbReference type="EMBL" id="CAXDID020000292">
    <property type="protein sequence ID" value="CAL6071729.1"/>
    <property type="molecule type" value="Genomic_DNA"/>
</dbReference>
<evidence type="ECO:0000313" key="4">
    <source>
        <dbReference type="EMBL" id="CAL6071729.1"/>
    </source>
</evidence>
<feature type="coiled-coil region" evidence="1">
    <location>
        <begin position="227"/>
        <end position="332"/>
    </location>
</feature>
<dbReference type="AlphaFoldDB" id="A0AA86QKX2"/>
<evidence type="ECO:0000256" key="1">
    <source>
        <dbReference type="SAM" id="Coils"/>
    </source>
</evidence>
<keyword evidence="5" id="KW-1185">Reference proteome</keyword>
<sequence>MSEASSVNSSVLSNSVRESLGTLKGQQLDTLRKQNSIYASQLVDLENGFASPLKASRTQTTPSNIAVVFQMENQKLKRELDEMKERRFEDDETMKKLNDKISVYQDIQVKFEDLMIENARLKEQLGQPVEKDEQDNFYQMQKSELKEVLQSLKKKQAEVDDAWRQMHIQMKENENQKQIISQQRENISNLENKLTSYEINFQNHFQAKFNESQFQQYEKFKQATDQLSTITDTCKKLQLENDKYREEYQFLQSQFNNKETNNQQLLNRIQKLQAEIKTVQGEYFDLKADASFVYNSREKFVEEYENSIDSTFLKLKAKLHEIDNENKVLKENMDRILVYVQNMQPDASLLQDLLPIQKQFLHLKTIVFGQEADVLRLTQQVNKLTGKKDNIDDIIFNRKNQIRDYLGTVPGHKGKYISAAEVLEIIEKFNQKIHLLEEQIKDPEFEAVVLQLENGQKDREQIQILFQNANLHLETLKNEHKEELQKLQMDKTVVQNPIIPEENKEIINQEPKEEPKEKDEKEDTVEIVEPAENVPEPVKQNE</sequence>
<dbReference type="EMBL" id="CATOUU010000941">
    <property type="protein sequence ID" value="CAI9961469.1"/>
    <property type="molecule type" value="Genomic_DNA"/>
</dbReference>
<evidence type="ECO:0000313" key="5">
    <source>
        <dbReference type="Proteomes" id="UP001642409"/>
    </source>
</evidence>
<feature type="coiled-coil region" evidence="1">
    <location>
        <begin position="419"/>
        <end position="490"/>
    </location>
</feature>
<feature type="compositionally biased region" description="Basic and acidic residues" evidence="2">
    <location>
        <begin position="501"/>
        <end position="521"/>
    </location>
</feature>
<reference evidence="3" key="1">
    <citation type="submission" date="2023-06" db="EMBL/GenBank/DDBJ databases">
        <authorList>
            <person name="Kurt Z."/>
        </authorList>
    </citation>
    <scope>NUCLEOTIDE SEQUENCE</scope>
</reference>
<comment type="caution">
    <text evidence="3">The sequence shown here is derived from an EMBL/GenBank/DDBJ whole genome shotgun (WGS) entry which is preliminary data.</text>
</comment>
<accession>A0AA86QKX2</accession>